<dbReference type="InParanoid" id="K0KV36"/>
<dbReference type="InterPro" id="IPR005828">
    <property type="entry name" value="MFS_sugar_transport-like"/>
</dbReference>
<reference evidence="11 12" key="1">
    <citation type="journal article" date="2012" name="Eukaryot. Cell">
        <title>Draft genome sequence of Wickerhamomyces ciferrii NRRL Y-1031 F-60-10.</title>
        <authorList>
            <person name="Schneider J."/>
            <person name="Andrea H."/>
            <person name="Blom J."/>
            <person name="Jaenicke S."/>
            <person name="Ruckert C."/>
            <person name="Schorsch C."/>
            <person name="Szczepanowski R."/>
            <person name="Farwick M."/>
            <person name="Goesmann A."/>
            <person name="Puhler A."/>
            <person name="Schaffer S."/>
            <person name="Tauch A."/>
            <person name="Kohler T."/>
            <person name="Brinkrolf K."/>
        </authorList>
    </citation>
    <scope>NUCLEOTIDE SEQUENCE [LARGE SCALE GENOMIC DNA]</scope>
    <source>
        <strain evidence="12">ATCC 14091 / BCRC 22168 / CBS 111 / JCM 3599 / NBRC 0793 / NRRL Y-1031 F-60-10</strain>
    </source>
</reference>
<feature type="transmembrane region" description="Helical" evidence="9">
    <location>
        <begin position="457"/>
        <end position="478"/>
    </location>
</feature>
<comment type="caution">
    <text evidence="11">The sequence shown here is derived from an EMBL/GenBank/DDBJ whole genome shotgun (WGS) entry which is preliminary data.</text>
</comment>
<sequence>MGIEKSAEGPALKLYQFLDKFPNLTNVVIICMISCISGLMFGIDIASMSAFLGHDSYLEFFNSPKSDLQGFITASMSLGSFFGALSSSFISEPFGRRAALLCCSFFWCVGAAVQSSSQNVAQLIIGRLIAGYGIGFGSSVAPIYGSELAPRKIRGFIGGLFQFSVTLGILIMFYVCYGCGKIKGTGSFRLAWGLQIVPGILLFIGIFFIPESPRWLAKNGFWEDCEAIVANIQAKGNREDADVQIEISEIKEQLLIDEHVKDFTYGDLFKKKYINRTFTAIFAQIWQQLTGMNVMMYYIVYIFEMAGYSGDANLVASSIQYVLNTCTTVPALYFLDKLGRRPVLLFGAAAMMTFQFGVAGLLATYSEPIADYNGSDTVKIQIPDSEGAAAKGVIACCYLFVCSFATSWGVGIWLYVSEMWGDNVSRQRGTALATSANWIFNFAIAMFTPSAFKNITWRTYCIYAAFCACMFVHVFFGFPETKGRRLEEIAQIWDDKIPAWRSASWQPRVPLLSDKQLEDKLTTQHNENTSGILNSDHASSNEKEIVEHVPNKEVV</sequence>
<dbReference type="InterPro" id="IPR005829">
    <property type="entry name" value="Sugar_transporter_CS"/>
</dbReference>
<evidence type="ECO:0000256" key="4">
    <source>
        <dbReference type="ARBA" id="ARBA00022692"/>
    </source>
</evidence>
<comment type="subcellular location">
    <subcellularLocation>
        <location evidence="1">Membrane</location>
        <topology evidence="1">Multi-pass membrane protein</topology>
    </subcellularLocation>
</comment>
<evidence type="ECO:0000313" key="11">
    <source>
        <dbReference type="EMBL" id="CCH47106.1"/>
    </source>
</evidence>
<dbReference type="FunFam" id="1.20.1250.20:FF:000026">
    <property type="entry name" value="MFS quinate transporter QutD"/>
    <property type="match status" value="1"/>
</dbReference>
<feature type="transmembrane region" description="Helical" evidence="9">
    <location>
        <begin position="342"/>
        <end position="365"/>
    </location>
</feature>
<dbReference type="InterPro" id="IPR003663">
    <property type="entry name" value="Sugar/inositol_transpt"/>
</dbReference>
<evidence type="ECO:0000313" key="12">
    <source>
        <dbReference type="Proteomes" id="UP000009328"/>
    </source>
</evidence>
<feature type="domain" description="Major facilitator superfamily (MFS) profile" evidence="10">
    <location>
        <begin position="30"/>
        <end position="482"/>
    </location>
</feature>
<dbReference type="CDD" id="cd17356">
    <property type="entry name" value="MFS_HXT"/>
    <property type="match status" value="1"/>
</dbReference>
<comment type="similarity">
    <text evidence="2 7">Belongs to the major facilitator superfamily. Sugar transporter (TC 2.A.1.1) family.</text>
</comment>
<feature type="region of interest" description="Disordered" evidence="8">
    <location>
        <begin position="525"/>
        <end position="544"/>
    </location>
</feature>
<feature type="transmembrane region" description="Helical" evidence="9">
    <location>
        <begin position="429"/>
        <end position="451"/>
    </location>
</feature>
<dbReference type="InterPro" id="IPR036259">
    <property type="entry name" value="MFS_trans_sf"/>
</dbReference>
<evidence type="ECO:0000256" key="6">
    <source>
        <dbReference type="ARBA" id="ARBA00023136"/>
    </source>
</evidence>
<keyword evidence="3 7" id="KW-0813">Transport</keyword>
<dbReference type="PANTHER" id="PTHR48022:SF7">
    <property type="entry name" value="MAJOR FACILITATOR SUPERFAMILY (MFS) PROFILE DOMAIN-CONTAINING PROTEIN-RELATED"/>
    <property type="match status" value="1"/>
</dbReference>
<feature type="transmembrane region" description="Helical" evidence="9">
    <location>
        <begin position="278"/>
        <end position="303"/>
    </location>
</feature>
<dbReference type="GO" id="GO:0005351">
    <property type="term" value="F:carbohydrate:proton symporter activity"/>
    <property type="evidence" value="ECO:0007669"/>
    <property type="project" value="TreeGrafter"/>
</dbReference>
<dbReference type="GO" id="GO:0016020">
    <property type="term" value="C:membrane"/>
    <property type="evidence" value="ECO:0007669"/>
    <property type="project" value="UniProtKB-SubCell"/>
</dbReference>
<organism evidence="11 12">
    <name type="scientific">Wickerhamomyces ciferrii (strain ATCC 14091 / BCRC 22168 / CBS 111 / JCM 3599 / NBRC 0793 / NRRL Y-1031 F-60-10)</name>
    <name type="common">Yeast</name>
    <name type="synonym">Pichia ciferrii</name>
    <dbReference type="NCBI Taxonomy" id="1206466"/>
    <lineage>
        <taxon>Eukaryota</taxon>
        <taxon>Fungi</taxon>
        <taxon>Dikarya</taxon>
        <taxon>Ascomycota</taxon>
        <taxon>Saccharomycotina</taxon>
        <taxon>Saccharomycetes</taxon>
        <taxon>Phaffomycetales</taxon>
        <taxon>Wickerhamomycetaceae</taxon>
        <taxon>Wickerhamomyces</taxon>
    </lineage>
</organism>
<feature type="transmembrane region" description="Helical" evidence="9">
    <location>
        <begin position="392"/>
        <end position="417"/>
    </location>
</feature>
<feature type="transmembrane region" description="Helical" evidence="9">
    <location>
        <begin position="98"/>
        <end position="117"/>
    </location>
</feature>
<keyword evidence="11" id="KW-0762">Sugar transport</keyword>
<keyword evidence="12" id="KW-1185">Reference proteome</keyword>
<evidence type="ECO:0000256" key="3">
    <source>
        <dbReference type="ARBA" id="ARBA00022448"/>
    </source>
</evidence>
<dbReference type="PROSITE" id="PS00216">
    <property type="entry name" value="SUGAR_TRANSPORT_1"/>
    <property type="match status" value="2"/>
</dbReference>
<proteinExistence type="inferred from homology"/>
<dbReference type="InterPro" id="IPR050360">
    <property type="entry name" value="MFS_Sugar_Transporters"/>
</dbReference>
<accession>K0KV36</accession>
<gene>
    <name evidence="11" type="primary">HGT1B</name>
    <name evidence="11" type="ORF">BN7_6717</name>
</gene>
<dbReference type="InterPro" id="IPR020846">
    <property type="entry name" value="MFS_dom"/>
</dbReference>
<dbReference type="PROSITE" id="PS50850">
    <property type="entry name" value="MFS"/>
    <property type="match status" value="1"/>
</dbReference>
<feature type="transmembrane region" description="Helical" evidence="9">
    <location>
        <begin position="123"/>
        <end position="144"/>
    </location>
</feature>
<evidence type="ECO:0000256" key="8">
    <source>
        <dbReference type="SAM" id="MobiDB-lite"/>
    </source>
</evidence>
<dbReference type="PRINTS" id="PR00171">
    <property type="entry name" value="SUGRTRNSPORT"/>
</dbReference>
<keyword evidence="4 9" id="KW-0812">Transmembrane</keyword>
<feature type="transmembrane region" description="Helical" evidence="9">
    <location>
        <begin position="27"/>
        <end position="51"/>
    </location>
</feature>
<feature type="transmembrane region" description="Helical" evidence="9">
    <location>
        <begin position="71"/>
        <end position="91"/>
    </location>
</feature>
<evidence type="ECO:0000259" key="10">
    <source>
        <dbReference type="PROSITE" id="PS50850"/>
    </source>
</evidence>
<feature type="compositionally biased region" description="Polar residues" evidence="8">
    <location>
        <begin position="525"/>
        <end position="538"/>
    </location>
</feature>
<evidence type="ECO:0000256" key="5">
    <source>
        <dbReference type="ARBA" id="ARBA00022989"/>
    </source>
</evidence>
<dbReference type="SUPFAM" id="SSF103473">
    <property type="entry name" value="MFS general substrate transporter"/>
    <property type="match status" value="1"/>
</dbReference>
<evidence type="ECO:0000256" key="2">
    <source>
        <dbReference type="ARBA" id="ARBA00010992"/>
    </source>
</evidence>
<dbReference type="AlphaFoldDB" id="K0KV36"/>
<feature type="transmembrane region" description="Helical" evidence="9">
    <location>
        <begin position="190"/>
        <end position="209"/>
    </location>
</feature>
<keyword evidence="6 9" id="KW-0472">Membrane</keyword>
<name>K0KV36_WICCF</name>
<dbReference type="EMBL" id="CAIF01000325">
    <property type="protein sequence ID" value="CCH47106.1"/>
    <property type="molecule type" value="Genomic_DNA"/>
</dbReference>
<dbReference type="PANTHER" id="PTHR48022">
    <property type="entry name" value="PLASTIDIC GLUCOSE TRANSPORTER 4"/>
    <property type="match status" value="1"/>
</dbReference>
<keyword evidence="5 9" id="KW-1133">Transmembrane helix</keyword>
<dbReference type="Pfam" id="PF00083">
    <property type="entry name" value="Sugar_tr"/>
    <property type="match status" value="1"/>
</dbReference>
<dbReference type="NCBIfam" id="TIGR00879">
    <property type="entry name" value="SP"/>
    <property type="match status" value="1"/>
</dbReference>
<evidence type="ECO:0000256" key="9">
    <source>
        <dbReference type="SAM" id="Phobius"/>
    </source>
</evidence>
<dbReference type="Proteomes" id="UP000009328">
    <property type="component" value="Unassembled WGS sequence"/>
</dbReference>
<dbReference type="HOGENOM" id="CLU_001265_30_12_1"/>
<dbReference type="eggNOG" id="KOG0254">
    <property type="taxonomic scope" value="Eukaryota"/>
</dbReference>
<protein>
    <submittedName>
        <fullName evidence="11">High-affinity glucose transporter</fullName>
    </submittedName>
</protein>
<dbReference type="Gene3D" id="1.20.1250.20">
    <property type="entry name" value="MFS general substrate transporter like domains"/>
    <property type="match status" value="1"/>
</dbReference>
<evidence type="ECO:0000256" key="1">
    <source>
        <dbReference type="ARBA" id="ARBA00004141"/>
    </source>
</evidence>
<feature type="transmembrane region" description="Helical" evidence="9">
    <location>
        <begin position="315"/>
        <end position="335"/>
    </location>
</feature>
<evidence type="ECO:0000256" key="7">
    <source>
        <dbReference type="RuleBase" id="RU003346"/>
    </source>
</evidence>
<feature type="transmembrane region" description="Helical" evidence="9">
    <location>
        <begin position="156"/>
        <end position="175"/>
    </location>
</feature>